<gene>
    <name evidence="3" type="ORF">CAPTEDRAFT_196548</name>
</gene>
<dbReference type="InterPro" id="IPR020837">
    <property type="entry name" value="Fibrinogen_CS"/>
</dbReference>
<keyword evidence="1" id="KW-1015">Disulfide bond</keyword>
<evidence type="ECO:0000259" key="2">
    <source>
        <dbReference type="PROSITE" id="PS51406"/>
    </source>
</evidence>
<dbReference type="AlphaFoldDB" id="R7TY22"/>
<sequence>MSCKELLSRGETMSGVYSIYPNTSCDAAPIRVYCDMDTDGGGWLVFQRRQDGHKDFFLGWDKYSTGFGDLNREFWLGNRNLNLLTTGQSNELRVDMRDGDNEARFARYGNFQMGTEVDKFKLTIGGYSGDSGDSLSGHNGHWFSTVDQDNDVYYASCAARFKGGWWYSKCHSSNLNGLYLNGNHTSYADGIEWSAWKGYYYSLQFTEMKIRPL</sequence>
<dbReference type="GO" id="GO:0005615">
    <property type="term" value="C:extracellular space"/>
    <property type="evidence" value="ECO:0007669"/>
    <property type="project" value="TreeGrafter"/>
</dbReference>
<dbReference type="PROSITE" id="PS00514">
    <property type="entry name" value="FIBRINOGEN_C_1"/>
    <property type="match status" value="1"/>
</dbReference>
<dbReference type="EMBL" id="KB307685">
    <property type="protein sequence ID" value="ELT98654.1"/>
    <property type="molecule type" value="Genomic_DNA"/>
</dbReference>
<dbReference type="FunFam" id="3.90.215.10:FF:000001">
    <property type="entry name" value="Tenascin isoform 1"/>
    <property type="match status" value="1"/>
</dbReference>
<dbReference type="SUPFAM" id="SSF56496">
    <property type="entry name" value="Fibrinogen C-terminal domain-like"/>
    <property type="match status" value="1"/>
</dbReference>
<dbReference type="Proteomes" id="UP000014760">
    <property type="component" value="Unassembled WGS sequence"/>
</dbReference>
<dbReference type="FunCoup" id="R7TY22">
    <property type="interactions" value="28"/>
</dbReference>
<name>R7TY22_CAPTE</name>
<accession>R7TY22</accession>
<reference evidence="5" key="1">
    <citation type="submission" date="2012-12" db="EMBL/GenBank/DDBJ databases">
        <authorList>
            <person name="Hellsten U."/>
            <person name="Grimwood J."/>
            <person name="Chapman J.A."/>
            <person name="Shapiro H."/>
            <person name="Aerts A."/>
            <person name="Otillar R.P."/>
            <person name="Terry A.Y."/>
            <person name="Boore J.L."/>
            <person name="Simakov O."/>
            <person name="Marletaz F."/>
            <person name="Cho S.-J."/>
            <person name="Edsinger-Gonzales E."/>
            <person name="Havlak P."/>
            <person name="Kuo D.-H."/>
            <person name="Larsson T."/>
            <person name="Lv J."/>
            <person name="Arendt D."/>
            <person name="Savage R."/>
            <person name="Osoegawa K."/>
            <person name="de Jong P."/>
            <person name="Lindberg D.R."/>
            <person name="Seaver E.C."/>
            <person name="Weisblat D.A."/>
            <person name="Putnam N.H."/>
            <person name="Grigoriev I.V."/>
            <person name="Rokhsar D.S."/>
        </authorList>
    </citation>
    <scope>NUCLEOTIDE SEQUENCE</scope>
    <source>
        <strain evidence="5">I ESC-2004</strain>
    </source>
</reference>
<evidence type="ECO:0000256" key="1">
    <source>
        <dbReference type="ARBA" id="ARBA00023157"/>
    </source>
</evidence>
<feature type="domain" description="Fibrinogen C-terminal" evidence="2">
    <location>
        <begin position="1"/>
        <end position="213"/>
    </location>
</feature>
<dbReference type="Pfam" id="PF00147">
    <property type="entry name" value="Fibrinogen_C"/>
    <property type="match status" value="1"/>
</dbReference>
<evidence type="ECO:0000313" key="5">
    <source>
        <dbReference type="Proteomes" id="UP000014760"/>
    </source>
</evidence>
<dbReference type="PANTHER" id="PTHR19143:SF458">
    <property type="entry name" value="FIBRINOGEN C-TERMINAL DOMAIN-CONTAINING PROTEIN-RELATED"/>
    <property type="match status" value="1"/>
</dbReference>
<dbReference type="EMBL" id="AMQN01010394">
    <property type="status" value="NOT_ANNOTATED_CDS"/>
    <property type="molecule type" value="Genomic_DNA"/>
</dbReference>
<dbReference type="InterPro" id="IPR036056">
    <property type="entry name" value="Fibrinogen-like_C"/>
</dbReference>
<dbReference type="InterPro" id="IPR050373">
    <property type="entry name" value="Fibrinogen_C-term_domain"/>
</dbReference>
<keyword evidence="5" id="KW-1185">Reference proteome</keyword>
<dbReference type="InterPro" id="IPR002181">
    <property type="entry name" value="Fibrinogen_a/b/g_C_dom"/>
</dbReference>
<dbReference type="STRING" id="283909.R7TY22"/>
<dbReference type="OrthoDB" id="7735550at2759"/>
<dbReference type="PROSITE" id="PS51406">
    <property type="entry name" value="FIBRINOGEN_C_2"/>
    <property type="match status" value="1"/>
</dbReference>
<protein>
    <recommendedName>
        <fullName evidence="2">Fibrinogen C-terminal domain-containing protein</fullName>
    </recommendedName>
</protein>
<evidence type="ECO:0000313" key="4">
    <source>
        <dbReference type="EnsemblMetazoa" id="CapteP196548"/>
    </source>
</evidence>
<evidence type="ECO:0000313" key="3">
    <source>
        <dbReference type="EMBL" id="ELT98654.1"/>
    </source>
</evidence>
<dbReference type="NCBIfam" id="NF040941">
    <property type="entry name" value="GGGWT_bact"/>
    <property type="match status" value="1"/>
</dbReference>
<dbReference type="CDD" id="cd00087">
    <property type="entry name" value="FReD"/>
    <property type="match status" value="1"/>
</dbReference>
<dbReference type="Gene3D" id="3.90.215.10">
    <property type="entry name" value="Gamma Fibrinogen, chain A, domain 1"/>
    <property type="match status" value="1"/>
</dbReference>
<proteinExistence type="predicted"/>
<dbReference type="InterPro" id="IPR014716">
    <property type="entry name" value="Fibrinogen_a/b/g_C_1"/>
</dbReference>
<dbReference type="PANTHER" id="PTHR19143">
    <property type="entry name" value="FIBRINOGEN/TENASCIN/ANGIOPOEITIN"/>
    <property type="match status" value="1"/>
</dbReference>
<reference evidence="3 5" key="2">
    <citation type="journal article" date="2013" name="Nature">
        <title>Insights into bilaterian evolution from three spiralian genomes.</title>
        <authorList>
            <person name="Simakov O."/>
            <person name="Marletaz F."/>
            <person name="Cho S.J."/>
            <person name="Edsinger-Gonzales E."/>
            <person name="Havlak P."/>
            <person name="Hellsten U."/>
            <person name="Kuo D.H."/>
            <person name="Larsson T."/>
            <person name="Lv J."/>
            <person name="Arendt D."/>
            <person name="Savage R."/>
            <person name="Osoegawa K."/>
            <person name="de Jong P."/>
            <person name="Grimwood J."/>
            <person name="Chapman J.A."/>
            <person name="Shapiro H."/>
            <person name="Aerts A."/>
            <person name="Otillar R.P."/>
            <person name="Terry A.Y."/>
            <person name="Boore J.L."/>
            <person name="Grigoriev I.V."/>
            <person name="Lindberg D.R."/>
            <person name="Seaver E.C."/>
            <person name="Weisblat D.A."/>
            <person name="Putnam N.H."/>
            <person name="Rokhsar D.S."/>
        </authorList>
    </citation>
    <scope>NUCLEOTIDE SEQUENCE</scope>
    <source>
        <strain evidence="3 5">I ESC-2004</strain>
    </source>
</reference>
<dbReference type="HOGENOM" id="CLU_038628_6_2_1"/>
<dbReference type="EnsemblMetazoa" id="CapteT196548">
    <property type="protein sequence ID" value="CapteP196548"/>
    <property type="gene ID" value="CapteG196548"/>
</dbReference>
<organism evidence="3">
    <name type="scientific">Capitella teleta</name>
    <name type="common">Polychaete worm</name>
    <dbReference type="NCBI Taxonomy" id="283909"/>
    <lineage>
        <taxon>Eukaryota</taxon>
        <taxon>Metazoa</taxon>
        <taxon>Spiralia</taxon>
        <taxon>Lophotrochozoa</taxon>
        <taxon>Annelida</taxon>
        <taxon>Polychaeta</taxon>
        <taxon>Sedentaria</taxon>
        <taxon>Scolecida</taxon>
        <taxon>Capitellidae</taxon>
        <taxon>Capitella</taxon>
    </lineage>
</organism>
<reference evidence="4" key="3">
    <citation type="submission" date="2015-06" db="UniProtKB">
        <authorList>
            <consortium name="EnsemblMetazoa"/>
        </authorList>
    </citation>
    <scope>IDENTIFICATION</scope>
</reference>
<dbReference type="OMA" id="SSCHRAN"/>
<dbReference type="SMART" id="SM00186">
    <property type="entry name" value="FBG"/>
    <property type="match status" value="1"/>
</dbReference>